<dbReference type="Pfam" id="PF02424">
    <property type="entry name" value="ApbE"/>
    <property type="match status" value="1"/>
</dbReference>
<keyword evidence="6" id="KW-0479">Metal-binding</keyword>
<dbReference type="PANTHER" id="PTHR30040">
    <property type="entry name" value="THIAMINE BIOSYNTHESIS LIPOPROTEIN APBE"/>
    <property type="match status" value="1"/>
</dbReference>
<dbReference type="PROSITE" id="PS51318">
    <property type="entry name" value="TAT"/>
    <property type="match status" value="1"/>
</dbReference>
<dbReference type="Gene3D" id="3.10.520.10">
    <property type="entry name" value="ApbE-like domains"/>
    <property type="match status" value="1"/>
</dbReference>
<gene>
    <name evidence="11" type="ORF">MNBD_ACTINO01-2205</name>
</gene>
<evidence type="ECO:0000256" key="3">
    <source>
        <dbReference type="ARBA" id="ARBA00016337"/>
    </source>
</evidence>
<dbReference type="SUPFAM" id="SSF143631">
    <property type="entry name" value="ApbE-like"/>
    <property type="match status" value="1"/>
</dbReference>
<keyword evidence="5 11" id="KW-0808">Transferase</keyword>
<dbReference type="InterPro" id="IPR003374">
    <property type="entry name" value="ApbE-like_sf"/>
</dbReference>
<evidence type="ECO:0000256" key="10">
    <source>
        <dbReference type="ARBA" id="ARBA00048540"/>
    </source>
</evidence>
<dbReference type="PANTHER" id="PTHR30040:SF2">
    <property type="entry name" value="FAD:PROTEIN FMN TRANSFERASE"/>
    <property type="match status" value="1"/>
</dbReference>
<name>A0A3B0RTN7_9ZZZZ</name>
<evidence type="ECO:0000256" key="2">
    <source>
        <dbReference type="ARBA" id="ARBA00011955"/>
    </source>
</evidence>
<evidence type="ECO:0000256" key="9">
    <source>
        <dbReference type="ARBA" id="ARBA00031306"/>
    </source>
</evidence>
<comment type="cofactor">
    <cofactor evidence="1">
        <name>Mg(2+)</name>
        <dbReference type="ChEBI" id="CHEBI:18420"/>
    </cofactor>
</comment>
<evidence type="ECO:0000256" key="7">
    <source>
        <dbReference type="ARBA" id="ARBA00022827"/>
    </source>
</evidence>
<organism evidence="11">
    <name type="scientific">hydrothermal vent metagenome</name>
    <dbReference type="NCBI Taxonomy" id="652676"/>
    <lineage>
        <taxon>unclassified sequences</taxon>
        <taxon>metagenomes</taxon>
        <taxon>ecological metagenomes</taxon>
    </lineage>
</organism>
<keyword evidence="7" id="KW-0274">FAD</keyword>
<evidence type="ECO:0000256" key="1">
    <source>
        <dbReference type="ARBA" id="ARBA00001946"/>
    </source>
</evidence>
<dbReference type="EC" id="2.7.1.180" evidence="2"/>
<evidence type="ECO:0000313" key="11">
    <source>
        <dbReference type="EMBL" id="VAV94551.1"/>
    </source>
</evidence>
<evidence type="ECO:0000256" key="5">
    <source>
        <dbReference type="ARBA" id="ARBA00022679"/>
    </source>
</evidence>
<dbReference type="PIRSF" id="PIRSF006268">
    <property type="entry name" value="ApbE"/>
    <property type="match status" value="1"/>
</dbReference>
<proteinExistence type="predicted"/>
<dbReference type="AlphaFoldDB" id="A0A3B0RTN7"/>
<keyword evidence="4" id="KW-0285">Flavoprotein</keyword>
<dbReference type="GO" id="GO:0046872">
    <property type="term" value="F:metal ion binding"/>
    <property type="evidence" value="ECO:0007669"/>
    <property type="project" value="UniProtKB-KW"/>
</dbReference>
<evidence type="ECO:0000256" key="6">
    <source>
        <dbReference type="ARBA" id="ARBA00022723"/>
    </source>
</evidence>
<protein>
    <recommendedName>
        <fullName evidence="3">FAD:protein FMN transferase</fullName>
        <ecNumber evidence="2">2.7.1.180</ecNumber>
    </recommendedName>
    <alternativeName>
        <fullName evidence="9">Flavin transferase</fullName>
    </alternativeName>
</protein>
<dbReference type="GO" id="GO:0016740">
    <property type="term" value="F:transferase activity"/>
    <property type="evidence" value="ECO:0007669"/>
    <property type="project" value="UniProtKB-KW"/>
</dbReference>
<sequence>MISRRRFIRDMSGVVAGAGLVALPVWQWTAQRQRVERFTRPMMGTDVEIVLLGLERDAAVSAAEQAFVTMKAVADQLTTFDPQSDLSGLNASAGKGPVRVGRDLEAVLLRANTMRTRTEGAFTPAILPLSLLWRPPRTQVPEAVAIEAALEAVSRAEVRVPSAGWGEVATTTRLDFGGIAKGYAVDRAVQSLRAAGVTDGIVDAGGDLRLLGSRGGQPWRIGIPNPDHPQQIARVLHLRDAAVATSGGYERFFVVDGVRYHHIVDPRTGYPARSTTSFTVVLRDGTSADAAATAGFVLGPGAGLDFVTSIGGEALALGPDGSWQHTKGLEDRRT</sequence>
<dbReference type="InterPro" id="IPR006311">
    <property type="entry name" value="TAT_signal"/>
</dbReference>
<dbReference type="EMBL" id="UOEI01000128">
    <property type="protein sequence ID" value="VAV94551.1"/>
    <property type="molecule type" value="Genomic_DNA"/>
</dbReference>
<dbReference type="InterPro" id="IPR024932">
    <property type="entry name" value="ApbE"/>
</dbReference>
<keyword evidence="8" id="KW-0460">Magnesium</keyword>
<reference evidence="11" key="1">
    <citation type="submission" date="2018-06" db="EMBL/GenBank/DDBJ databases">
        <authorList>
            <person name="Zhirakovskaya E."/>
        </authorList>
    </citation>
    <scope>NUCLEOTIDE SEQUENCE</scope>
</reference>
<evidence type="ECO:0000256" key="8">
    <source>
        <dbReference type="ARBA" id="ARBA00022842"/>
    </source>
</evidence>
<accession>A0A3B0RTN7</accession>
<evidence type="ECO:0000256" key="4">
    <source>
        <dbReference type="ARBA" id="ARBA00022630"/>
    </source>
</evidence>
<comment type="catalytic activity">
    <reaction evidence="10">
        <text>L-threonyl-[protein] + FAD = FMN-L-threonyl-[protein] + AMP + H(+)</text>
        <dbReference type="Rhea" id="RHEA:36847"/>
        <dbReference type="Rhea" id="RHEA-COMP:11060"/>
        <dbReference type="Rhea" id="RHEA-COMP:11061"/>
        <dbReference type="ChEBI" id="CHEBI:15378"/>
        <dbReference type="ChEBI" id="CHEBI:30013"/>
        <dbReference type="ChEBI" id="CHEBI:57692"/>
        <dbReference type="ChEBI" id="CHEBI:74257"/>
        <dbReference type="ChEBI" id="CHEBI:456215"/>
        <dbReference type="EC" id="2.7.1.180"/>
    </reaction>
</comment>